<name>A0A9P6FSZ3_9FUNG</name>
<feature type="compositionally biased region" description="Polar residues" evidence="1">
    <location>
        <begin position="45"/>
        <end position="68"/>
    </location>
</feature>
<gene>
    <name evidence="2" type="primary">CAP59</name>
    <name evidence="2" type="ORF">BGW38_002268</name>
</gene>
<feature type="compositionally biased region" description="Basic and acidic residues" evidence="1">
    <location>
        <begin position="146"/>
        <end position="155"/>
    </location>
</feature>
<dbReference type="Proteomes" id="UP000780801">
    <property type="component" value="Unassembled WGS sequence"/>
</dbReference>
<dbReference type="Pfam" id="PF11735">
    <property type="entry name" value="CAP59_mtransfer"/>
    <property type="match status" value="1"/>
</dbReference>
<feature type="region of interest" description="Disordered" evidence="1">
    <location>
        <begin position="496"/>
        <end position="540"/>
    </location>
</feature>
<evidence type="ECO:0000313" key="2">
    <source>
        <dbReference type="EMBL" id="KAF9580904.1"/>
    </source>
</evidence>
<sequence>MTIPLLLLNNQTKLISDRCRSTTLPPHLLAFLADDLESTPFEVENNPTEKSQSTAASPTTTEPQNEISTRPPRYLFALVTQDSGEVLPDTLTRIMETIGVLGSHQCHLSIVDHGSKDSTVAILDRFSKFLDSFNTNADSQEQNDDSMSKRDHDDTNGSSRHLRHHLTYSITMLDHRDDSSEGVARVKNMALTNVFANTLRGEDIKSEKSDYESARVLVGEENQDKSLEFDSIIMLEPSVLCPEDLLELVYQSRLQGADLTCGMDFGITKEDDKSRIIYKQAIVRDITSKSLPQEALIVTDEPNKPSDQTTPPQFSSDEETQNRFQKRLPFQVESCWSSAVVIKASSLINKKKPALQGSPLPSSTLQTRENLIHFRSAQPQCAKEDLRSLFCQDLWMANTPTTPAVADNMFLTQPSQKVDHPNAKFVLVPTVQFSSCQDTYAKLATFNAWGLWPKSEQAYRDEVERKLIESSHHSMYGYKPSTNRYGYAPRVKEETVQVELGSDTSSSTDSSDPTSEALPPSSGTASPESKENKGEETDQAVQRMMSIPESAAPALKSKLEEIKAIFGVQDIENEMQVKREADLITEWRVIHMEEGACK</sequence>
<evidence type="ECO:0000256" key="1">
    <source>
        <dbReference type="SAM" id="MobiDB-lite"/>
    </source>
</evidence>
<feature type="region of interest" description="Disordered" evidence="1">
    <location>
        <begin position="41"/>
        <end position="71"/>
    </location>
</feature>
<comment type="caution">
    <text evidence="2">The sequence shown here is derived from an EMBL/GenBank/DDBJ whole genome shotgun (WGS) entry which is preliminary data.</text>
</comment>
<feature type="region of interest" description="Disordered" evidence="1">
    <location>
        <begin position="135"/>
        <end position="161"/>
    </location>
</feature>
<keyword evidence="3" id="KW-1185">Reference proteome</keyword>
<dbReference type="EMBL" id="JAABOA010001782">
    <property type="protein sequence ID" value="KAF9580904.1"/>
    <property type="molecule type" value="Genomic_DNA"/>
</dbReference>
<dbReference type="OrthoDB" id="262547at2759"/>
<feature type="compositionally biased region" description="Low complexity" evidence="1">
    <location>
        <begin position="502"/>
        <end position="515"/>
    </location>
</feature>
<dbReference type="AlphaFoldDB" id="A0A9P6FSZ3"/>
<accession>A0A9P6FSZ3</accession>
<feature type="region of interest" description="Disordered" evidence="1">
    <location>
        <begin position="296"/>
        <end position="322"/>
    </location>
</feature>
<organism evidence="2 3">
    <name type="scientific">Lunasporangiospora selenospora</name>
    <dbReference type="NCBI Taxonomy" id="979761"/>
    <lineage>
        <taxon>Eukaryota</taxon>
        <taxon>Fungi</taxon>
        <taxon>Fungi incertae sedis</taxon>
        <taxon>Mucoromycota</taxon>
        <taxon>Mortierellomycotina</taxon>
        <taxon>Mortierellomycetes</taxon>
        <taxon>Mortierellales</taxon>
        <taxon>Mortierellaceae</taxon>
        <taxon>Lunasporangiospora</taxon>
    </lineage>
</organism>
<proteinExistence type="predicted"/>
<dbReference type="PANTHER" id="PTHR34144:SF5">
    <property type="entry name" value="ALPHA-1,3-MANNOSYLTRANSFERASE CMT1"/>
    <property type="match status" value="1"/>
</dbReference>
<feature type="compositionally biased region" description="Polar residues" evidence="1">
    <location>
        <begin position="305"/>
        <end position="315"/>
    </location>
</feature>
<dbReference type="PANTHER" id="PTHR34144">
    <property type="entry name" value="CHROMOSOME 8, WHOLE GENOME SHOTGUN SEQUENCE"/>
    <property type="match status" value="1"/>
</dbReference>
<reference evidence="2" key="1">
    <citation type="journal article" date="2020" name="Fungal Divers.">
        <title>Resolving the Mortierellaceae phylogeny through synthesis of multi-gene phylogenetics and phylogenomics.</title>
        <authorList>
            <person name="Vandepol N."/>
            <person name="Liber J."/>
            <person name="Desiro A."/>
            <person name="Na H."/>
            <person name="Kennedy M."/>
            <person name="Barry K."/>
            <person name="Grigoriev I.V."/>
            <person name="Miller A.N."/>
            <person name="O'Donnell K."/>
            <person name="Stajich J.E."/>
            <person name="Bonito G."/>
        </authorList>
    </citation>
    <scope>NUCLEOTIDE SEQUENCE</scope>
    <source>
        <strain evidence="2">KOD1015</strain>
    </source>
</reference>
<evidence type="ECO:0000313" key="3">
    <source>
        <dbReference type="Proteomes" id="UP000780801"/>
    </source>
</evidence>
<protein>
    <submittedName>
        <fullName evidence="2">Capsular associated protein</fullName>
    </submittedName>
</protein>
<dbReference type="InterPro" id="IPR021047">
    <property type="entry name" value="Mannosyltransferase_CMT1"/>
</dbReference>